<dbReference type="AlphaFoldDB" id="A0A6B3RII1"/>
<proteinExistence type="predicted"/>
<comment type="caution">
    <text evidence="1">The sequence shown here is derived from an EMBL/GenBank/DDBJ whole genome shotgun (WGS) entry which is preliminary data.</text>
</comment>
<keyword evidence="2" id="KW-1185">Reference proteome</keyword>
<dbReference type="Proteomes" id="UP000481421">
    <property type="component" value="Unassembled WGS sequence"/>
</dbReference>
<protein>
    <submittedName>
        <fullName evidence="1">Uncharacterized protein</fullName>
    </submittedName>
</protein>
<reference evidence="1 2" key="1">
    <citation type="submission" date="2020-02" db="EMBL/GenBank/DDBJ databases">
        <title>Rhodobacter algicola sp. nov., isolated from microalga culture.</title>
        <authorList>
            <person name="Park C.-Y."/>
        </authorList>
    </citation>
    <scope>NUCLEOTIDE SEQUENCE [LARGE SCALE GENOMIC DNA]</scope>
    <source>
        <strain evidence="1 2">ETT8</strain>
    </source>
</reference>
<dbReference type="EMBL" id="JAAIKE010000001">
    <property type="protein sequence ID" value="NEX44748.1"/>
    <property type="molecule type" value="Genomic_DNA"/>
</dbReference>
<accession>A0A6B3RII1</accession>
<evidence type="ECO:0000313" key="2">
    <source>
        <dbReference type="Proteomes" id="UP000481421"/>
    </source>
</evidence>
<sequence length="111" mass="12399">MTINFKAIDAEKTEAPQNLLWVAERQLERAVVTFQQMIDAVETGRFDQLAEAKKVTDTLTGFVRLYMDERNKVEKLRKTLAGAVGTGELDFAAARDEIGRRLALLRDAGGD</sequence>
<evidence type="ECO:0000313" key="1">
    <source>
        <dbReference type="EMBL" id="NEX44748.1"/>
    </source>
</evidence>
<name>A0A6B3RII1_9RHOB</name>
<gene>
    <name evidence="1" type="ORF">G3572_00895</name>
</gene>
<organism evidence="1 2">
    <name type="scientific">Pseudotabrizicola algicola</name>
    <dbReference type="NCBI Taxonomy" id="2709381"/>
    <lineage>
        <taxon>Bacteria</taxon>
        <taxon>Pseudomonadati</taxon>
        <taxon>Pseudomonadota</taxon>
        <taxon>Alphaproteobacteria</taxon>
        <taxon>Rhodobacterales</taxon>
        <taxon>Paracoccaceae</taxon>
        <taxon>Pseudotabrizicola</taxon>
    </lineage>
</organism>
<dbReference type="RefSeq" id="WP_164608802.1">
    <property type="nucleotide sequence ID" value="NZ_JAAIKE010000001.1"/>
</dbReference>